<sequence>MLQKILHQLMPNRCLWCDLPVHQAGQQMCSCCQQALPGFDIVFYHGNLLWLPAVQQGLPTLYAERLVSLSWYQPPYDYAISQWKLQHQLAAGHWLLQQFRQLAQQYQAAGFPLPDCLCFIPMPTWRYLDRGFNQAELLAEVLAKTWQIPVLPLLQRQRSGLHQRQLKRWQRQRNSERLFQLNPVYRKQLSQLGQIALVDDVITTGSTLKQAGGCLQRGGAKPLQLWTLAITAKDRRHR</sequence>
<dbReference type="AlphaFoldDB" id="A0A1H4EPQ4"/>
<dbReference type="STRING" id="152573.SAMN04488051_107140"/>
<dbReference type="CDD" id="cd06223">
    <property type="entry name" value="PRTases_typeI"/>
    <property type="match status" value="1"/>
</dbReference>
<dbReference type="PANTHER" id="PTHR47505">
    <property type="entry name" value="DNA UTILIZATION PROTEIN YHGH"/>
    <property type="match status" value="1"/>
</dbReference>
<accession>A0A1H4EPQ4</accession>
<dbReference type="PANTHER" id="PTHR47505:SF1">
    <property type="entry name" value="DNA UTILIZATION PROTEIN YHGH"/>
    <property type="match status" value="1"/>
</dbReference>
<name>A0A1H4EPQ4_ALKAM</name>
<dbReference type="SUPFAM" id="SSF53271">
    <property type="entry name" value="PRTase-like"/>
    <property type="match status" value="1"/>
</dbReference>
<dbReference type="InterPro" id="IPR029057">
    <property type="entry name" value="PRTase-like"/>
</dbReference>
<protein>
    <submittedName>
        <fullName evidence="2">ComF family protein</fullName>
    </submittedName>
</protein>
<reference evidence="2 3" key="1">
    <citation type="submission" date="2016-10" db="EMBL/GenBank/DDBJ databases">
        <authorList>
            <person name="de Groot N.N."/>
        </authorList>
    </citation>
    <scope>NUCLEOTIDE SEQUENCE [LARGE SCALE GENOMIC DNA]</scope>
    <source>
        <strain evidence="2 3">CGMCC 1.3430</strain>
    </source>
</reference>
<dbReference type="Gene3D" id="3.40.50.2020">
    <property type="match status" value="1"/>
</dbReference>
<comment type="similarity">
    <text evidence="1">Belongs to the ComF/GntX family.</text>
</comment>
<dbReference type="Proteomes" id="UP000198773">
    <property type="component" value="Unassembled WGS sequence"/>
</dbReference>
<dbReference type="InterPro" id="IPR000836">
    <property type="entry name" value="PRTase_dom"/>
</dbReference>
<dbReference type="EMBL" id="FNRM01000007">
    <property type="protein sequence ID" value="SEA86212.1"/>
    <property type="molecule type" value="Genomic_DNA"/>
</dbReference>
<proteinExistence type="inferred from homology"/>
<keyword evidence="3" id="KW-1185">Reference proteome</keyword>
<evidence type="ECO:0000313" key="2">
    <source>
        <dbReference type="EMBL" id="SEA86212.1"/>
    </source>
</evidence>
<evidence type="ECO:0000313" key="3">
    <source>
        <dbReference type="Proteomes" id="UP000198773"/>
    </source>
</evidence>
<gene>
    <name evidence="2" type="ORF">SAMN04488051_107140</name>
</gene>
<evidence type="ECO:0000256" key="1">
    <source>
        <dbReference type="ARBA" id="ARBA00008007"/>
    </source>
</evidence>
<organism evidence="2 3">
    <name type="scientific">Alkalimonas amylolytica</name>
    <dbReference type="NCBI Taxonomy" id="152573"/>
    <lineage>
        <taxon>Bacteria</taxon>
        <taxon>Pseudomonadati</taxon>
        <taxon>Pseudomonadota</taxon>
        <taxon>Gammaproteobacteria</taxon>
        <taxon>Alkalimonas</taxon>
    </lineage>
</organism>
<dbReference type="InterPro" id="IPR051910">
    <property type="entry name" value="ComF/GntX_DNA_util-trans"/>
</dbReference>